<comment type="caution">
    <text evidence="2">The sequence shown here is derived from an EMBL/GenBank/DDBJ whole genome shotgun (WGS) entry which is preliminary data.</text>
</comment>
<protein>
    <submittedName>
        <fullName evidence="2">Uncharacterized protein</fullName>
    </submittedName>
</protein>
<evidence type="ECO:0000256" key="1">
    <source>
        <dbReference type="SAM" id="MobiDB-lite"/>
    </source>
</evidence>
<feature type="region of interest" description="Disordered" evidence="1">
    <location>
        <begin position="88"/>
        <end position="115"/>
    </location>
</feature>
<dbReference type="Proteomes" id="UP000324222">
    <property type="component" value="Unassembled WGS sequence"/>
</dbReference>
<proteinExistence type="predicted"/>
<accession>A0A5B7KIL7</accession>
<dbReference type="AlphaFoldDB" id="A0A5B7KIL7"/>
<organism evidence="2 3">
    <name type="scientific">Portunus trituberculatus</name>
    <name type="common">Swimming crab</name>
    <name type="synonym">Neptunus trituberculatus</name>
    <dbReference type="NCBI Taxonomy" id="210409"/>
    <lineage>
        <taxon>Eukaryota</taxon>
        <taxon>Metazoa</taxon>
        <taxon>Ecdysozoa</taxon>
        <taxon>Arthropoda</taxon>
        <taxon>Crustacea</taxon>
        <taxon>Multicrustacea</taxon>
        <taxon>Malacostraca</taxon>
        <taxon>Eumalacostraca</taxon>
        <taxon>Eucarida</taxon>
        <taxon>Decapoda</taxon>
        <taxon>Pleocyemata</taxon>
        <taxon>Brachyura</taxon>
        <taxon>Eubrachyura</taxon>
        <taxon>Portunoidea</taxon>
        <taxon>Portunidae</taxon>
        <taxon>Portuninae</taxon>
        <taxon>Portunus</taxon>
    </lineage>
</organism>
<reference evidence="2 3" key="1">
    <citation type="submission" date="2019-05" db="EMBL/GenBank/DDBJ databases">
        <title>Another draft genome of Portunus trituberculatus and its Hox gene families provides insights of decapod evolution.</title>
        <authorList>
            <person name="Jeong J.-H."/>
            <person name="Song I."/>
            <person name="Kim S."/>
            <person name="Choi T."/>
            <person name="Kim D."/>
            <person name="Ryu S."/>
            <person name="Kim W."/>
        </authorList>
    </citation>
    <scope>NUCLEOTIDE SEQUENCE [LARGE SCALE GENOMIC DNA]</scope>
    <source>
        <tissue evidence="2">Muscle</tissue>
    </source>
</reference>
<evidence type="ECO:0000313" key="3">
    <source>
        <dbReference type="Proteomes" id="UP000324222"/>
    </source>
</evidence>
<name>A0A5B7KIL7_PORTR</name>
<feature type="region of interest" description="Disordered" evidence="1">
    <location>
        <begin position="1"/>
        <end position="24"/>
    </location>
</feature>
<feature type="compositionally biased region" description="Polar residues" evidence="1">
    <location>
        <begin position="1"/>
        <end position="16"/>
    </location>
</feature>
<evidence type="ECO:0000313" key="2">
    <source>
        <dbReference type="EMBL" id="MPD06724.1"/>
    </source>
</evidence>
<gene>
    <name evidence="2" type="ORF">E2C01_102549</name>
</gene>
<dbReference type="EMBL" id="VSRR010152676">
    <property type="protein sequence ID" value="MPD06724.1"/>
    <property type="molecule type" value="Genomic_DNA"/>
</dbReference>
<keyword evidence="3" id="KW-1185">Reference proteome</keyword>
<feature type="compositionally biased region" description="Basic residues" evidence="1">
    <location>
        <begin position="98"/>
        <end position="115"/>
    </location>
</feature>
<sequence>MLLENQKSTSSLKPSTQLPPPLPVSATIYTSNHHLPPPMLPVSPPPLPPPLLLLLPLPPLPTTILYHLPNSGFISRSINKIRIKKMNNWNNNVDKKKGEKKKRAKKTRNKKGRKR</sequence>